<dbReference type="EMBL" id="UXAW01000056">
    <property type="protein sequence ID" value="VDC26767.1"/>
    <property type="molecule type" value="Genomic_DNA"/>
</dbReference>
<proteinExistence type="predicted"/>
<dbReference type="OrthoDB" id="7872390at2"/>
<gene>
    <name evidence="2" type="ORF">XINFAN_01754</name>
</gene>
<keyword evidence="1" id="KW-0732">Signal</keyword>
<organism evidence="2 3">
    <name type="scientific">Pseudogemmobacter humi</name>
    <dbReference type="NCBI Taxonomy" id="2483812"/>
    <lineage>
        <taxon>Bacteria</taxon>
        <taxon>Pseudomonadati</taxon>
        <taxon>Pseudomonadota</taxon>
        <taxon>Alphaproteobacteria</taxon>
        <taxon>Rhodobacterales</taxon>
        <taxon>Paracoccaceae</taxon>
        <taxon>Pseudogemmobacter</taxon>
    </lineage>
</organism>
<feature type="signal peptide" evidence="1">
    <location>
        <begin position="1"/>
        <end position="20"/>
    </location>
</feature>
<reference evidence="2 3" key="1">
    <citation type="submission" date="2018-11" db="EMBL/GenBank/DDBJ databases">
        <authorList>
            <person name="Criscuolo A."/>
        </authorList>
    </citation>
    <scope>NUCLEOTIDE SEQUENCE [LARGE SCALE GENOMIC DNA]</scope>
    <source>
        <strain evidence="2">ACIP111625</strain>
    </source>
</reference>
<sequence length="97" mass="10906">MIRFMSWATVAALLSAPAFAQGVHVFDNPCERGPVPYWNTINHSRSQFIDFIQEVRPGMPRDLASVIAHEVCDDITIVGNSDALTARLRVLLREYGY</sequence>
<dbReference type="RefSeq" id="WP_124086166.1">
    <property type="nucleotide sequence ID" value="NZ_UXAW01000056.1"/>
</dbReference>
<dbReference type="AlphaFoldDB" id="A0A3P5WXX0"/>
<evidence type="ECO:0000313" key="3">
    <source>
        <dbReference type="Proteomes" id="UP000277498"/>
    </source>
</evidence>
<name>A0A3P5WXX0_9RHOB</name>
<accession>A0A3P5WXX0</accession>
<feature type="chain" id="PRO_5018073611" evidence="1">
    <location>
        <begin position="21"/>
        <end position="97"/>
    </location>
</feature>
<dbReference type="Proteomes" id="UP000277498">
    <property type="component" value="Unassembled WGS sequence"/>
</dbReference>
<evidence type="ECO:0000256" key="1">
    <source>
        <dbReference type="SAM" id="SignalP"/>
    </source>
</evidence>
<keyword evidence="3" id="KW-1185">Reference proteome</keyword>
<evidence type="ECO:0000313" key="2">
    <source>
        <dbReference type="EMBL" id="VDC26767.1"/>
    </source>
</evidence>
<protein>
    <submittedName>
        <fullName evidence="2">Uncharacterized protein</fullName>
    </submittedName>
</protein>